<dbReference type="AlphaFoldDB" id="A0A8T3A0X5"/>
<sequence>MHYCMFLAMLNRWWPPCGRHGVELGGRANIKRTPMHHICRPPWIKGNKLWLMHILGYCLMRHSPIPTGGCSSHFLQTSVKFYCSLGKTAPLLARKSGDFPFFSSPSVLSIEAFPRFFEAPLLARKFGDFPSFSSPSVLSIEAFPRFFEAPLLARKFGDFPSFSSPSVLSIEAFPRFFEAPLLARKFGDFPSFSSPSVLSIEAFPRFFEAPLLARKFGDFPSFSSPSVLSIEAFPRFFEAPLLARKSGDFPLLPLFFERYCGVLMLVGWRWRSERLF</sequence>
<evidence type="ECO:0000313" key="1">
    <source>
        <dbReference type="EMBL" id="KAI0485899.1"/>
    </source>
</evidence>
<gene>
    <name evidence="1" type="ORF">KFK09_029450</name>
</gene>
<accession>A0A8T3A0X5</accession>
<name>A0A8T3A0X5_DENNO</name>
<proteinExistence type="predicted"/>
<dbReference type="Proteomes" id="UP000829196">
    <property type="component" value="Unassembled WGS sequence"/>
</dbReference>
<evidence type="ECO:0000313" key="2">
    <source>
        <dbReference type="Proteomes" id="UP000829196"/>
    </source>
</evidence>
<protein>
    <submittedName>
        <fullName evidence="1">Uncharacterized protein</fullName>
    </submittedName>
</protein>
<keyword evidence="2" id="KW-1185">Reference proteome</keyword>
<organism evidence="1 2">
    <name type="scientific">Dendrobium nobile</name>
    <name type="common">Orchid</name>
    <dbReference type="NCBI Taxonomy" id="94219"/>
    <lineage>
        <taxon>Eukaryota</taxon>
        <taxon>Viridiplantae</taxon>
        <taxon>Streptophyta</taxon>
        <taxon>Embryophyta</taxon>
        <taxon>Tracheophyta</taxon>
        <taxon>Spermatophyta</taxon>
        <taxon>Magnoliopsida</taxon>
        <taxon>Liliopsida</taxon>
        <taxon>Asparagales</taxon>
        <taxon>Orchidaceae</taxon>
        <taxon>Epidendroideae</taxon>
        <taxon>Malaxideae</taxon>
        <taxon>Dendrobiinae</taxon>
        <taxon>Dendrobium</taxon>
    </lineage>
</organism>
<dbReference type="EMBL" id="JAGYWB010000054">
    <property type="protein sequence ID" value="KAI0485899.1"/>
    <property type="molecule type" value="Genomic_DNA"/>
</dbReference>
<reference evidence="1" key="1">
    <citation type="journal article" date="2022" name="Front. Genet.">
        <title>Chromosome-Scale Assembly of the Dendrobium nobile Genome Provides Insights Into the Molecular Mechanism of the Biosynthesis of the Medicinal Active Ingredient of Dendrobium.</title>
        <authorList>
            <person name="Xu Q."/>
            <person name="Niu S.-C."/>
            <person name="Li K.-L."/>
            <person name="Zheng P.-J."/>
            <person name="Zhang X.-J."/>
            <person name="Jia Y."/>
            <person name="Liu Y."/>
            <person name="Niu Y.-X."/>
            <person name="Yu L.-H."/>
            <person name="Chen D.-F."/>
            <person name="Zhang G.-Q."/>
        </authorList>
    </citation>
    <scope>NUCLEOTIDE SEQUENCE</scope>
    <source>
        <tissue evidence="1">Leaf</tissue>
    </source>
</reference>
<comment type="caution">
    <text evidence="1">The sequence shown here is derived from an EMBL/GenBank/DDBJ whole genome shotgun (WGS) entry which is preliminary data.</text>
</comment>